<evidence type="ECO:0000256" key="2">
    <source>
        <dbReference type="ARBA" id="ARBA00023002"/>
    </source>
</evidence>
<gene>
    <name evidence="3" type="ORF">CCHLO57077_00003938</name>
</gene>
<evidence type="ECO:0000313" key="3">
    <source>
        <dbReference type="EMBL" id="CAI6081093.1"/>
    </source>
</evidence>
<dbReference type="PANTHER" id="PTHR43976:SF16">
    <property type="entry name" value="SHORT-CHAIN DEHYDROGENASE_REDUCTASE FAMILY PROTEIN"/>
    <property type="match status" value="1"/>
</dbReference>
<dbReference type="PANTHER" id="PTHR43976">
    <property type="entry name" value="SHORT CHAIN DEHYDROGENASE"/>
    <property type="match status" value="1"/>
</dbReference>
<dbReference type="InterPro" id="IPR002347">
    <property type="entry name" value="SDR_fam"/>
</dbReference>
<dbReference type="EMBL" id="CABFNP030000705">
    <property type="protein sequence ID" value="CAI6081093.1"/>
    <property type="molecule type" value="Genomic_DNA"/>
</dbReference>
<reference evidence="3" key="1">
    <citation type="submission" date="2023-01" db="EMBL/GenBank/DDBJ databases">
        <authorList>
            <person name="Piombo E."/>
        </authorList>
    </citation>
    <scope>NUCLEOTIDE SEQUENCE</scope>
</reference>
<sequence length="240" mass="26351">MRNPMRSVYAAKSIEVAGEIFKAIETTEAIYGRIDVLVNNAGYSVFGPAETFSEREITQLFQTNVLGLFYLTQAVLLGMRSRRSGTIVSVSSNGVKLVLLYAASMRLVSFSLEGFSEVLSKEISEFGISTLIVEPDAFRTNFLYAIKASEKGIPEAYRGTVVDQAFDRFKAAAGKQISNPVKAAERMFEVIVGEGQGGLLKGKILRLVLGEDAHDRITVKIEQQQSDMEAAREVTFSTDL</sequence>
<protein>
    <submittedName>
        <fullName evidence="3">Uncharacterized protein</fullName>
    </submittedName>
</protein>
<comment type="caution">
    <text evidence="3">The sequence shown here is derived from an EMBL/GenBank/DDBJ whole genome shotgun (WGS) entry which is preliminary data.</text>
</comment>
<evidence type="ECO:0000256" key="1">
    <source>
        <dbReference type="ARBA" id="ARBA00006484"/>
    </source>
</evidence>
<proteinExistence type="inferred from homology"/>
<dbReference type="GO" id="GO:0016491">
    <property type="term" value="F:oxidoreductase activity"/>
    <property type="evidence" value="ECO:0007669"/>
    <property type="project" value="UniProtKB-KW"/>
</dbReference>
<keyword evidence="2" id="KW-0560">Oxidoreductase</keyword>
<dbReference type="PRINTS" id="PR00081">
    <property type="entry name" value="GDHRDH"/>
</dbReference>
<dbReference type="Gene3D" id="3.40.50.720">
    <property type="entry name" value="NAD(P)-binding Rossmann-like Domain"/>
    <property type="match status" value="1"/>
</dbReference>
<dbReference type="Pfam" id="PF00106">
    <property type="entry name" value="adh_short"/>
    <property type="match status" value="1"/>
</dbReference>
<accession>A0AA35Q034</accession>
<dbReference type="Proteomes" id="UP001160390">
    <property type="component" value="Unassembled WGS sequence"/>
</dbReference>
<evidence type="ECO:0000313" key="4">
    <source>
        <dbReference type="Proteomes" id="UP001160390"/>
    </source>
</evidence>
<dbReference type="InterPro" id="IPR051911">
    <property type="entry name" value="SDR_oxidoreductase"/>
</dbReference>
<dbReference type="AlphaFoldDB" id="A0AA35Q034"/>
<organism evidence="3 4">
    <name type="scientific">Clonostachys chloroleuca</name>
    <dbReference type="NCBI Taxonomy" id="1926264"/>
    <lineage>
        <taxon>Eukaryota</taxon>
        <taxon>Fungi</taxon>
        <taxon>Dikarya</taxon>
        <taxon>Ascomycota</taxon>
        <taxon>Pezizomycotina</taxon>
        <taxon>Sordariomycetes</taxon>
        <taxon>Hypocreomycetidae</taxon>
        <taxon>Hypocreales</taxon>
        <taxon>Bionectriaceae</taxon>
        <taxon>Clonostachys</taxon>
    </lineage>
</organism>
<name>A0AA35Q034_9HYPO</name>
<keyword evidence="4" id="KW-1185">Reference proteome</keyword>
<dbReference type="InterPro" id="IPR036291">
    <property type="entry name" value="NAD(P)-bd_dom_sf"/>
</dbReference>
<comment type="similarity">
    <text evidence="1">Belongs to the short-chain dehydrogenases/reductases (SDR) family.</text>
</comment>
<dbReference type="SUPFAM" id="SSF51735">
    <property type="entry name" value="NAD(P)-binding Rossmann-fold domains"/>
    <property type="match status" value="1"/>
</dbReference>